<reference evidence="1 2" key="1">
    <citation type="journal article" date="2019" name="Nat. Microbiol.">
        <title>Mediterranean grassland soil C-N compound turnover is dependent on rainfall and depth, and is mediated by genomically divergent microorganisms.</title>
        <authorList>
            <person name="Diamond S."/>
            <person name="Andeer P.F."/>
            <person name="Li Z."/>
            <person name="Crits-Christoph A."/>
            <person name="Burstein D."/>
            <person name="Anantharaman K."/>
            <person name="Lane K.R."/>
            <person name="Thomas B.C."/>
            <person name="Pan C."/>
            <person name="Northen T.R."/>
            <person name="Banfield J.F."/>
        </authorList>
    </citation>
    <scope>NUCLEOTIDE SEQUENCE [LARGE SCALE GENOMIC DNA]</scope>
    <source>
        <strain evidence="1">NP_3</strain>
    </source>
</reference>
<accession>A0A537JUS0</accession>
<comment type="caution">
    <text evidence="1">The sequence shown here is derived from an EMBL/GenBank/DDBJ whole genome shotgun (WGS) entry which is preliminary data.</text>
</comment>
<organism evidence="1 2">
    <name type="scientific">Candidatus Segetimicrobium genomatis</name>
    <dbReference type="NCBI Taxonomy" id="2569760"/>
    <lineage>
        <taxon>Bacteria</taxon>
        <taxon>Bacillati</taxon>
        <taxon>Candidatus Sysuimicrobiota</taxon>
        <taxon>Candidatus Sysuimicrobiia</taxon>
        <taxon>Candidatus Sysuimicrobiales</taxon>
        <taxon>Candidatus Segetimicrobiaceae</taxon>
        <taxon>Candidatus Segetimicrobium</taxon>
    </lineage>
</organism>
<proteinExistence type="predicted"/>
<dbReference type="Proteomes" id="UP000318509">
    <property type="component" value="Unassembled WGS sequence"/>
</dbReference>
<evidence type="ECO:0000313" key="1">
    <source>
        <dbReference type="EMBL" id="TMI87204.1"/>
    </source>
</evidence>
<dbReference type="EMBL" id="VBAK01000165">
    <property type="protein sequence ID" value="TMI87204.1"/>
    <property type="molecule type" value="Genomic_DNA"/>
</dbReference>
<dbReference type="AlphaFoldDB" id="A0A537JUS0"/>
<gene>
    <name evidence="1" type="ORF">E6H00_16455</name>
</gene>
<protein>
    <submittedName>
        <fullName evidence="1">Uncharacterized protein</fullName>
    </submittedName>
</protein>
<evidence type="ECO:0000313" key="2">
    <source>
        <dbReference type="Proteomes" id="UP000318509"/>
    </source>
</evidence>
<sequence length="203" mass="21273">MIRRIRGVSATRVDLGADGRIEQVHVLGSADRTARVVVGDVIAALGAELGVTLEPSQVRVALLRPGQTQPGPAPLAARLKYVGLTMTTLRGSLEARVQVEHDGLMYEGAVAGSGGAAQGLEIVGQAALRAVETYLRTDAAFRLALATVAPLGLHRVAIAIVTWMGPEEELLSGAAIVHDDPREAVVRAVLDAVNRPVSWLGAR</sequence>
<name>A0A537JUS0_9BACT</name>